<dbReference type="InterPro" id="IPR037524">
    <property type="entry name" value="PA14/GLEYA"/>
</dbReference>
<dbReference type="SMART" id="SM00758">
    <property type="entry name" value="PA14"/>
    <property type="match status" value="1"/>
</dbReference>
<gene>
    <name evidence="3" type="ORF">APTSU1_000811500</name>
</gene>
<dbReference type="EMBL" id="BAAFST010000007">
    <property type="protein sequence ID" value="GAB1292884.1"/>
    <property type="molecule type" value="Genomic_DNA"/>
</dbReference>
<evidence type="ECO:0000256" key="1">
    <source>
        <dbReference type="SAM" id="MobiDB-lite"/>
    </source>
</evidence>
<feature type="region of interest" description="Disordered" evidence="1">
    <location>
        <begin position="52"/>
        <end position="112"/>
    </location>
</feature>
<organism evidence="3 4">
    <name type="scientific">Apodemus speciosus</name>
    <name type="common">Large Japanese field mouse</name>
    <dbReference type="NCBI Taxonomy" id="105296"/>
    <lineage>
        <taxon>Eukaryota</taxon>
        <taxon>Metazoa</taxon>
        <taxon>Chordata</taxon>
        <taxon>Craniata</taxon>
        <taxon>Vertebrata</taxon>
        <taxon>Euteleostomi</taxon>
        <taxon>Mammalia</taxon>
        <taxon>Eutheria</taxon>
        <taxon>Euarchontoglires</taxon>
        <taxon>Glires</taxon>
        <taxon>Rodentia</taxon>
        <taxon>Myomorpha</taxon>
        <taxon>Muroidea</taxon>
        <taxon>Muridae</taxon>
        <taxon>Murinae</taxon>
        <taxon>Apodemus</taxon>
    </lineage>
</organism>
<evidence type="ECO:0000259" key="2">
    <source>
        <dbReference type="PROSITE" id="PS51820"/>
    </source>
</evidence>
<feature type="compositionally biased region" description="Basic and acidic residues" evidence="1">
    <location>
        <begin position="72"/>
        <end position="83"/>
    </location>
</feature>
<name>A0ABQ0F0R5_APOSI</name>
<proteinExistence type="predicted"/>
<feature type="region of interest" description="Disordered" evidence="1">
    <location>
        <begin position="270"/>
        <end position="299"/>
    </location>
</feature>
<dbReference type="InterPro" id="IPR051227">
    <property type="entry name" value="CS_glycosyltransferase"/>
</dbReference>
<keyword evidence="4" id="KW-1185">Reference proteome</keyword>
<dbReference type="PANTHER" id="PTHR12369">
    <property type="entry name" value="CHONDROITIN SYNTHASE"/>
    <property type="match status" value="1"/>
</dbReference>
<accession>A0ABQ0F0R5</accession>
<feature type="domain" description="PA14" evidence="2">
    <location>
        <begin position="86"/>
        <end position="249"/>
    </location>
</feature>
<dbReference type="Proteomes" id="UP001623349">
    <property type="component" value="Unassembled WGS sequence"/>
</dbReference>
<evidence type="ECO:0000313" key="4">
    <source>
        <dbReference type="Proteomes" id="UP001623349"/>
    </source>
</evidence>
<dbReference type="PANTHER" id="PTHR12369:SF46">
    <property type="entry name" value="N-ACETYL-BETA-GLUCOSAMINYL-GLYCOPROTEIN 4-BETA-N-ACETYLGALACTOSAMINYLTRANSFERASE 1"/>
    <property type="match status" value="1"/>
</dbReference>
<reference evidence="3 4" key="1">
    <citation type="submission" date="2024-08" db="EMBL/GenBank/DDBJ databases">
        <title>The draft genome of Apodemus speciosus.</title>
        <authorList>
            <person name="Nabeshima K."/>
            <person name="Suzuki S."/>
            <person name="Onuma M."/>
        </authorList>
    </citation>
    <scope>NUCLEOTIDE SEQUENCE [LARGE SCALE GENOMIC DNA]</scope>
    <source>
        <strain evidence="3">IB14-021</strain>
    </source>
</reference>
<dbReference type="InterPro" id="IPR011658">
    <property type="entry name" value="PA14_dom"/>
</dbReference>
<protein>
    <submittedName>
        <fullName evidence="3">N-acetyl-beta-glucosaminyl-glycoprotein 4-beta-N-acetylgalactosaminyltransferase 1</fullName>
    </submittedName>
</protein>
<sequence>MPWFPVKKVRKQMKLLLLLLLLTCAAWLTYVHRSLVRPGRALRQRLGYGRDGEKLTGVTEGRGVRAASSTQRAEDSSESHEEEQAPEGRGPNMLFPGGARKPPPLNLTHQTPPWREEFKGQTRTTVTKLAVSPKWKNYGLRIFGFIHPARDGDIQFSVASDDNSEFWLSLDESPAAVQLVAFVGKTGSEWTAPGEFTKFSSQVSKPRRLMASRRYYFELLHKQDDKGSDHVEVGVSVACPLKELQRPQLPTPIDILYHWAVTAGCPQPEGISRLGDEADVPGHGPGSGGDVPPAGWGLH</sequence>
<comment type="caution">
    <text evidence="3">The sequence shown here is derived from an EMBL/GenBank/DDBJ whole genome shotgun (WGS) entry which is preliminary data.</text>
</comment>
<evidence type="ECO:0000313" key="3">
    <source>
        <dbReference type="EMBL" id="GAB1292884.1"/>
    </source>
</evidence>
<dbReference type="PROSITE" id="PS51820">
    <property type="entry name" value="PA14"/>
    <property type="match status" value="1"/>
</dbReference>